<name>A0A2R5GLU3_9STRA</name>
<keyword evidence="3" id="KW-1185">Reference proteome</keyword>
<dbReference type="OrthoDB" id="416054at2759"/>
<accession>A0A2R5GLU3</accession>
<organism evidence="2 3">
    <name type="scientific">Hondaea fermentalgiana</name>
    <dbReference type="NCBI Taxonomy" id="2315210"/>
    <lineage>
        <taxon>Eukaryota</taxon>
        <taxon>Sar</taxon>
        <taxon>Stramenopiles</taxon>
        <taxon>Bigyra</taxon>
        <taxon>Labyrinthulomycetes</taxon>
        <taxon>Thraustochytrida</taxon>
        <taxon>Thraustochytriidae</taxon>
        <taxon>Hondaea</taxon>
    </lineage>
</organism>
<dbReference type="InParanoid" id="A0A2R5GLU3"/>
<reference evidence="2 3" key="1">
    <citation type="submission" date="2017-12" db="EMBL/GenBank/DDBJ databases">
        <title>Sequencing, de novo assembly and annotation of complete genome of a new Thraustochytrid species, strain FCC1311.</title>
        <authorList>
            <person name="Sedici K."/>
            <person name="Godart F."/>
            <person name="Aiese Cigliano R."/>
            <person name="Sanseverino W."/>
            <person name="Barakat M."/>
            <person name="Ortet P."/>
            <person name="Marechal E."/>
            <person name="Cagnac O."/>
            <person name="Amato A."/>
        </authorList>
    </citation>
    <scope>NUCLEOTIDE SEQUENCE [LARGE SCALE GENOMIC DNA]</scope>
</reference>
<evidence type="ECO:0000256" key="1">
    <source>
        <dbReference type="SAM" id="MobiDB-lite"/>
    </source>
</evidence>
<sequence>MSRTSSADVGRDTLSGVHLPAKRPARGGDGGGDGDGARPGHHGAAQAREGDGAPRGEVSPLVELLERGVAEHTLVRSPDGAVYTGFADFATLNESECLFRPMNSNRAINDDVVRERVAANERRLKESGTFYDFGQINFIINNQEPSKTFFIMDGQHRCATMARLLEHKEPINFQFRVKVVNSEQEAASELEHFQNSYPSDPRSFFPTQHKTTLATQCLEIMKATFPGADLWRTVEVKSRVGARTGDPNRPFLTDFIFFGLLQTSGLLDKHDDAEPVLETLITVDKTMADMGARKPSSLGKGVSREMVAKARALGCFLGFFRPGKLEWHDVAAQAPLR</sequence>
<proteinExistence type="predicted"/>
<evidence type="ECO:0000313" key="3">
    <source>
        <dbReference type="Proteomes" id="UP000241890"/>
    </source>
</evidence>
<gene>
    <name evidence="2" type="ORF">FCC1311_069282</name>
</gene>
<evidence type="ECO:0000313" key="2">
    <source>
        <dbReference type="EMBL" id="GBG30708.1"/>
    </source>
</evidence>
<dbReference type="AlphaFoldDB" id="A0A2R5GLU3"/>
<protein>
    <recommendedName>
        <fullName evidence="4">DGQHR domain-containing protein</fullName>
    </recommendedName>
</protein>
<dbReference type="Proteomes" id="UP000241890">
    <property type="component" value="Unassembled WGS sequence"/>
</dbReference>
<comment type="caution">
    <text evidence="2">The sequence shown here is derived from an EMBL/GenBank/DDBJ whole genome shotgun (WGS) entry which is preliminary data.</text>
</comment>
<dbReference type="EMBL" id="BEYU01000082">
    <property type="protein sequence ID" value="GBG30708.1"/>
    <property type="molecule type" value="Genomic_DNA"/>
</dbReference>
<feature type="region of interest" description="Disordered" evidence="1">
    <location>
        <begin position="1"/>
        <end position="56"/>
    </location>
</feature>
<evidence type="ECO:0008006" key="4">
    <source>
        <dbReference type="Google" id="ProtNLM"/>
    </source>
</evidence>